<sequence>MTTPNYQASSRPEYYGGLEVDTRQPNNGGWNADDFSKFRMTDQPNPSNLPEVQQPYHDYPEVSPHQGHGDYSLPQALHGGGAAATAAAAAPTAPYDGSYYAATKESSGSGPEVVAKEIREKRAGTICGLRRKMFWIVLAIALVVIIAGVGGGVGGAMAANNSQTSDSSSDGSSGSSSGDGSSSGSGSGTGSGDGSSDNGSGSGGSSDSGDSKSNSTSTIGILNTSNIGSLNFTDQYGFENHMVFYQRSDKVLMQSSWNSSGTTWQSAVANKNSDIKEGTPISNSLFYHSNTTRDIRIYYLNDKNQVMGQVNGNPIYGFSWDKSGVSDTYTADASSQMLSNGIYTKDSYLSNLVFYQDTAGTITVLRRTGGNTDWVATGITTNFDKPAMGTGLSLIPIYTTDPVKKMKLFYASDAGSLISLELMNNNDWSNETLPTTVEKTASITAFSSGYNNTDLTIHVLATQSKGPPVLTSWSGGEWKNEGVVESMSGDDRPIKIAANLGGRVYGIVERNESKVEIVEWEWMGGTTYNKLGVVNVVV</sequence>
<evidence type="ECO:0000256" key="1">
    <source>
        <dbReference type="SAM" id="MobiDB-lite"/>
    </source>
</evidence>
<accession>A0A8H6MPN9</accession>
<organism evidence="3 4">
    <name type="scientific">Colletotrichum sojae</name>
    <dbReference type="NCBI Taxonomy" id="2175907"/>
    <lineage>
        <taxon>Eukaryota</taxon>
        <taxon>Fungi</taxon>
        <taxon>Dikarya</taxon>
        <taxon>Ascomycota</taxon>
        <taxon>Pezizomycotina</taxon>
        <taxon>Sordariomycetes</taxon>
        <taxon>Hypocreomycetidae</taxon>
        <taxon>Glomerellales</taxon>
        <taxon>Glomerellaceae</taxon>
        <taxon>Colletotrichum</taxon>
        <taxon>Colletotrichum orchidearum species complex</taxon>
    </lineage>
</organism>
<reference evidence="3 4" key="1">
    <citation type="journal article" date="2020" name="Phytopathology">
        <title>Genome Sequence Resources of Colletotrichum truncatum, C. plurivorum, C. musicola, and C. sojae: Four Species Pathogenic to Soybean (Glycine max).</title>
        <authorList>
            <person name="Rogerio F."/>
            <person name="Boufleur T.R."/>
            <person name="Ciampi-Guillardi M."/>
            <person name="Sukno S.A."/>
            <person name="Thon M.R."/>
            <person name="Massola Junior N.S."/>
            <person name="Baroncelli R."/>
        </authorList>
    </citation>
    <scope>NUCLEOTIDE SEQUENCE [LARGE SCALE GENOMIC DNA]</scope>
    <source>
        <strain evidence="3 4">LFN0009</strain>
    </source>
</reference>
<evidence type="ECO:0000313" key="3">
    <source>
        <dbReference type="EMBL" id="KAF6803566.1"/>
    </source>
</evidence>
<comment type="caution">
    <text evidence="3">The sequence shown here is derived from an EMBL/GenBank/DDBJ whole genome shotgun (WGS) entry which is preliminary data.</text>
</comment>
<evidence type="ECO:0000256" key="2">
    <source>
        <dbReference type="SAM" id="Phobius"/>
    </source>
</evidence>
<feature type="region of interest" description="Disordered" evidence="1">
    <location>
        <begin position="161"/>
        <end position="217"/>
    </location>
</feature>
<evidence type="ECO:0008006" key="5">
    <source>
        <dbReference type="Google" id="ProtNLM"/>
    </source>
</evidence>
<dbReference type="AlphaFoldDB" id="A0A8H6MPN9"/>
<feature type="compositionally biased region" description="Gly residues" evidence="1">
    <location>
        <begin position="181"/>
        <end position="193"/>
    </location>
</feature>
<feature type="compositionally biased region" description="Polar residues" evidence="1">
    <location>
        <begin position="42"/>
        <end position="51"/>
    </location>
</feature>
<protein>
    <recommendedName>
        <fullName evidence="5">Fucose-specific lectin</fullName>
    </recommendedName>
</protein>
<gene>
    <name evidence="3" type="ORF">CSOJ01_10807</name>
</gene>
<keyword evidence="2" id="KW-0812">Transmembrane</keyword>
<dbReference type="Proteomes" id="UP000652219">
    <property type="component" value="Unassembled WGS sequence"/>
</dbReference>
<keyword evidence="2" id="KW-1133">Transmembrane helix</keyword>
<dbReference type="Gene3D" id="2.120.10.70">
    <property type="entry name" value="Fucose-specific lectin"/>
    <property type="match status" value="1"/>
</dbReference>
<feature type="region of interest" description="Disordered" evidence="1">
    <location>
        <begin position="1"/>
        <end position="76"/>
    </location>
</feature>
<feature type="compositionally biased region" description="Polar residues" evidence="1">
    <location>
        <begin position="1"/>
        <end position="10"/>
    </location>
</feature>
<evidence type="ECO:0000313" key="4">
    <source>
        <dbReference type="Proteomes" id="UP000652219"/>
    </source>
</evidence>
<keyword evidence="4" id="KW-1185">Reference proteome</keyword>
<name>A0A8H6MPN9_9PEZI</name>
<keyword evidence="2" id="KW-0472">Membrane</keyword>
<proteinExistence type="predicted"/>
<dbReference type="EMBL" id="WIGN01000234">
    <property type="protein sequence ID" value="KAF6803566.1"/>
    <property type="molecule type" value="Genomic_DNA"/>
</dbReference>
<dbReference type="SUPFAM" id="SSF89372">
    <property type="entry name" value="Fucose-specific lectin"/>
    <property type="match status" value="1"/>
</dbReference>
<feature type="compositionally biased region" description="Low complexity" evidence="1">
    <location>
        <begin position="161"/>
        <end position="180"/>
    </location>
</feature>
<feature type="transmembrane region" description="Helical" evidence="2">
    <location>
        <begin position="134"/>
        <end position="159"/>
    </location>
</feature>
<feature type="compositionally biased region" description="Low complexity" evidence="1">
    <location>
        <begin position="207"/>
        <end position="217"/>
    </location>
</feature>